<organism evidence="2">
    <name type="scientific">[Ruminococcus] torques</name>
    <dbReference type="NCBI Taxonomy" id="33039"/>
    <lineage>
        <taxon>Bacteria</taxon>
        <taxon>Bacillati</taxon>
        <taxon>Bacillota</taxon>
        <taxon>Clostridia</taxon>
        <taxon>Lachnospirales</taxon>
        <taxon>Lachnospiraceae</taxon>
        <taxon>Mediterraneibacter</taxon>
    </lineage>
</organism>
<reference evidence="2" key="1">
    <citation type="submission" date="2019-11" db="EMBL/GenBank/DDBJ databases">
        <authorList>
            <person name="Feng L."/>
        </authorList>
    </citation>
    <scope>NUCLEOTIDE SEQUENCE</scope>
    <source>
        <strain evidence="2">RtorquesLFYP15</strain>
    </source>
</reference>
<dbReference type="EMBL" id="CACRUQ010000038">
    <property type="protein sequence ID" value="VYU63430.1"/>
    <property type="molecule type" value="Genomic_DNA"/>
</dbReference>
<accession>A0A6N3GGS5</accession>
<dbReference type="RefSeq" id="WP_054751798.1">
    <property type="nucleotide sequence ID" value="NZ_CABJEY010000005.1"/>
</dbReference>
<keyword evidence="1" id="KW-1133">Transmembrane helix</keyword>
<keyword evidence="1" id="KW-0812">Transmembrane</keyword>
<sequence>MKTHKYWAVGALACMVATFYTGFRGKMKEHKIFAIGAMGCMLFSVLSGYKMISGKGAVKKSEEVEKN</sequence>
<gene>
    <name evidence="2" type="ORF">RTLFYP15_00222</name>
</gene>
<evidence type="ECO:0000313" key="2">
    <source>
        <dbReference type="EMBL" id="VYU63430.1"/>
    </source>
</evidence>
<keyword evidence="1" id="KW-0472">Membrane</keyword>
<proteinExistence type="predicted"/>
<dbReference type="Pfam" id="PF19727">
    <property type="entry name" value="DUF6219"/>
    <property type="match status" value="1"/>
</dbReference>
<protein>
    <submittedName>
        <fullName evidence="2">Uncharacterized protein</fullName>
    </submittedName>
</protein>
<dbReference type="InterPro" id="IPR046191">
    <property type="entry name" value="DUF6219"/>
</dbReference>
<feature type="transmembrane region" description="Helical" evidence="1">
    <location>
        <begin position="6"/>
        <end position="23"/>
    </location>
</feature>
<name>A0A6N3GGS5_9FIRM</name>
<evidence type="ECO:0000256" key="1">
    <source>
        <dbReference type="SAM" id="Phobius"/>
    </source>
</evidence>
<feature type="transmembrane region" description="Helical" evidence="1">
    <location>
        <begin position="32"/>
        <end position="52"/>
    </location>
</feature>
<dbReference type="AlphaFoldDB" id="A0A6N3GGS5"/>